<keyword evidence="3" id="KW-0479">Metal-binding</keyword>
<dbReference type="AlphaFoldDB" id="A0A8J7TL95"/>
<dbReference type="EMBL" id="JAFLCK010000013">
    <property type="protein sequence ID" value="MBN8660820.1"/>
    <property type="molecule type" value="Genomic_DNA"/>
</dbReference>
<evidence type="ECO:0000256" key="2">
    <source>
        <dbReference type="ARBA" id="ARBA00022596"/>
    </source>
</evidence>
<dbReference type="PANTHER" id="PTHR30134">
    <property type="entry name" value="HYDROGENASE PROTEIN ASSEMBLY PROTEIN, NICKEL CHAPERONE"/>
    <property type="match status" value="1"/>
</dbReference>
<accession>A0A8J7TL95</accession>
<evidence type="ECO:0000256" key="3">
    <source>
        <dbReference type="ARBA" id="ARBA00022723"/>
    </source>
</evidence>
<organism evidence="9 10">
    <name type="scientific">Candidatus Obscuribacter phosphatis</name>
    <dbReference type="NCBI Taxonomy" id="1906157"/>
    <lineage>
        <taxon>Bacteria</taxon>
        <taxon>Bacillati</taxon>
        <taxon>Candidatus Melainabacteria</taxon>
        <taxon>Candidatus Obscuribacterales</taxon>
        <taxon>Candidatus Obscuribacteraceae</taxon>
        <taxon>Candidatus Obscuribacter</taxon>
    </lineage>
</organism>
<reference evidence="9" key="1">
    <citation type="submission" date="2021-02" db="EMBL/GenBank/DDBJ databases">
        <title>Genome-Resolved Metagenomics of a Microbial Community Performing Photosynthetic Biological Nutrient Removal.</title>
        <authorList>
            <person name="Mcdaniel E.A."/>
        </authorList>
    </citation>
    <scope>NUCLEOTIDE SEQUENCE</scope>
    <source>
        <strain evidence="9">UWPOB_OBS1</strain>
    </source>
</reference>
<dbReference type="PANTHER" id="PTHR30134:SF2">
    <property type="entry name" value="HYDROGENASE MATURATION FACTOR HYPB"/>
    <property type="match status" value="1"/>
</dbReference>
<proteinExistence type="inferred from homology"/>
<keyword evidence="7" id="KW-0342">GTP-binding</keyword>
<evidence type="ECO:0000256" key="1">
    <source>
        <dbReference type="ARBA" id="ARBA00006211"/>
    </source>
</evidence>
<dbReference type="InterPro" id="IPR004392">
    <property type="entry name" value="Hyd_mat_HypB"/>
</dbReference>
<evidence type="ECO:0000256" key="6">
    <source>
        <dbReference type="ARBA" id="ARBA00022833"/>
    </source>
</evidence>
<evidence type="ECO:0000313" key="9">
    <source>
        <dbReference type="EMBL" id="MBN8660820.1"/>
    </source>
</evidence>
<keyword evidence="6" id="KW-0862">Zinc</keyword>
<dbReference type="InterPro" id="IPR027417">
    <property type="entry name" value="P-loop_NTPase"/>
</dbReference>
<dbReference type="Pfam" id="PF02492">
    <property type="entry name" value="cobW"/>
    <property type="match status" value="1"/>
</dbReference>
<evidence type="ECO:0000313" key="10">
    <source>
        <dbReference type="Proteomes" id="UP000664277"/>
    </source>
</evidence>
<evidence type="ECO:0000256" key="4">
    <source>
        <dbReference type="ARBA" id="ARBA00022741"/>
    </source>
</evidence>
<dbReference type="SUPFAM" id="SSF52540">
    <property type="entry name" value="P-loop containing nucleoside triphosphate hydrolases"/>
    <property type="match status" value="1"/>
</dbReference>
<keyword evidence="2" id="KW-0533">Nickel</keyword>
<dbReference type="GO" id="GO:0008270">
    <property type="term" value="F:zinc ion binding"/>
    <property type="evidence" value="ECO:0007669"/>
    <property type="project" value="TreeGrafter"/>
</dbReference>
<keyword evidence="5" id="KW-0378">Hydrolase</keyword>
<dbReference type="InterPro" id="IPR003495">
    <property type="entry name" value="CobW/HypB/UreG_nucleotide-bd"/>
</dbReference>
<feature type="domain" description="CobW/HypB/UreG nucleotide-binding" evidence="8">
    <location>
        <begin position="29"/>
        <end position="196"/>
    </location>
</feature>
<name>A0A8J7TL95_9BACT</name>
<protein>
    <submittedName>
        <fullName evidence="9">Hydrogenase nickel incorporation protein HypB</fullName>
    </submittedName>
</protein>
<dbReference type="Gene3D" id="3.40.50.300">
    <property type="entry name" value="P-loop containing nucleotide triphosphate hydrolases"/>
    <property type="match status" value="1"/>
</dbReference>
<dbReference type="NCBIfam" id="TIGR00073">
    <property type="entry name" value="hypB"/>
    <property type="match status" value="1"/>
</dbReference>
<dbReference type="PIRSF" id="PIRSF005624">
    <property type="entry name" value="Ni-bind_GTPase"/>
    <property type="match status" value="1"/>
</dbReference>
<evidence type="ECO:0000256" key="7">
    <source>
        <dbReference type="ARBA" id="ARBA00023134"/>
    </source>
</evidence>
<evidence type="ECO:0000256" key="5">
    <source>
        <dbReference type="ARBA" id="ARBA00022801"/>
    </source>
</evidence>
<sequence length="231" mass="24847">MHKSIMNANNLQAARNRGFFAGSRVLAVNVLSSPGAGKTKLLTEAIKMLSQKQVDGRNLNCGVVVGDLETDNDAVRLRQSGAPVVQISTGTLCHLDAAMLARSLSDLAVDPTQLDILFIENVGNLVCPATFDLGEGLRITVLSAAEGEDKPLKYPPAFHFADLVVLSKSDLAEACEFDRELALKNIRSLKPEVEIVQVSAKTGEGLEVFCQKLIDHLLSLKQQSTPGLLIQ</sequence>
<comment type="similarity">
    <text evidence="1">Belongs to the SIMIBI class G3E GTPase family. HypB/HupM subfamily.</text>
</comment>
<dbReference type="GO" id="GO:0003924">
    <property type="term" value="F:GTPase activity"/>
    <property type="evidence" value="ECO:0007669"/>
    <property type="project" value="InterPro"/>
</dbReference>
<dbReference type="GO" id="GO:0016151">
    <property type="term" value="F:nickel cation binding"/>
    <property type="evidence" value="ECO:0007669"/>
    <property type="project" value="InterPro"/>
</dbReference>
<dbReference type="Proteomes" id="UP000664277">
    <property type="component" value="Unassembled WGS sequence"/>
</dbReference>
<evidence type="ECO:0000259" key="8">
    <source>
        <dbReference type="Pfam" id="PF02492"/>
    </source>
</evidence>
<gene>
    <name evidence="9" type="primary">hypB</name>
    <name evidence="9" type="ORF">J0M35_10675</name>
</gene>
<comment type="caution">
    <text evidence="9">The sequence shown here is derived from an EMBL/GenBank/DDBJ whole genome shotgun (WGS) entry which is preliminary data.</text>
</comment>
<dbReference type="GO" id="GO:0005525">
    <property type="term" value="F:GTP binding"/>
    <property type="evidence" value="ECO:0007669"/>
    <property type="project" value="UniProtKB-KW"/>
</dbReference>
<keyword evidence="4" id="KW-0547">Nucleotide-binding</keyword>
<dbReference type="GO" id="GO:0051604">
    <property type="term" value="P:protein maturation"/>
    <property type="evidence" value="ECO:0007669"/>
    <property type="project" value="InterPro"/>
</dbReference>